<evidence type="ECO:0000313" key="1">
    <source>
        <dbReference type="EMBL" id="GAA5503960.1"/>
    </source>
</evidence>
<reference evidence="1 2" key="1">
    <citation type="submission" date="2024-02" db="EMBL/GenBank/DDBJ databases">
        <title>Deinococcus xinjiangensis NBRC 107630.</title>
        <authorList>
            <person name="Ichikawa N."/>
            <person name="Katano-Makiyama Y."/>
            <person name="Hidaka K."/>
        </authorList>
    </citation>
    <scope>NUCLEOTIDE SEQUENCE [LARGE SCALE GENOMIC DNA]</scope>
    <source>
        <strain evidence="1 2">NBRC 107630</strain>
    </source>
</reference>
<dbReference type="InterPro" id="IPR027417">
    <property type="entry name" value="P-loop_NTPase"/>
</dbReference>
<name>A0ABP9VI65_9DEIO</name>
<sequence>MTIPAVPKRITTALFNSLGAGVVPRLGIEHIVVGRKREIEALLSDLENVQQGGAAFRIISGRYGAGKSFLLQLLRSYAMSRNFVVTDADLSPERRLTGSRGQGLATYRELTRNLSTRVRQDGGALSAMLEKWISQLQQQVIASGHAVDAPGFGAAVEARIYEAVNELEGMVHGFDFATVISTYWRGYQAGDDTLKNAALKWLRGEYSTRTEAREALGVRVIVDDDSWYDYLKLLAQFVHVIGYAGLIVVIDEAVNLYKVTQSVSRNANYEKLLTMLNDTLQGKASYLQLLVGATPQMVEDTRRGLYSYEALRSRLEQSRFAQAGLQDYSGPVLRLETLTSEEVLALLHTLRDLHAQHHGYPATISDTELITFMNEVLGRLGAAEFLTPRDVTRDFVTVLNLLHQNPGLTFLDLVKSEAFQPTRTDVLAQARSEAEAPLPGTANFAAFDL</sequence>
<organism evidence="1 2">
    <name type="scientific">Deinococcus xinjiangensis</name>
    <dbReference type="NCBI Taxonomy" id="457454"/>
    <lineage>
        <taxon>Bacteria</taxon>
        <taxon>Thermotogati</taxon>
        <taxon>Deinococcota</taxon>
        <taxon>Deinococci</taxon>
        <taxon>Deinococcales</taxon>
        <taxon>Deinococcaceae</taxon>
        <taxon>Deinococcus</taxon>
    </lineage>
</organism>
<protein>
    <recommendedName>
        <fullName evidence="3">Biotin carboxylase</fullName>
    </recommendedName>
</protein>
<evidence type="ECO:0000313" key="2">
    <source>
        <dbReference type="Proteomes" id="UP001458946"/>
    </source>
</evidence>
<dbReference type="SUPFAM" id="SSF52540">
    <property type="entry name" value="P-loop containing nucleoside triphosphate hydrolases"/>
    <property type="match status" value="1"/>
</dbReference>
<comment type="caution">
    <text evidence="1">The sequence shown here is derived from an EMBL/GenBank/DDBJ whole genome shotgun (WGS) entry which is preliminary data.</text>
</comment>
<dbReference type="Proteomes" id="UP001458946">
    <property type="component" value="Unassembled WGS sequence"/>
</dbReference>
<dbReference type="EMBL" id="BAABRN010000077">
    <property type="protein sequence ID" value="GAA5503960.1"/>
    <property type="molecule type" value="Genomic_DNA"/>
</dbReference>
<dbReference type="RefSeq" id="WP_353543924.1">
    <property type="nucleotide sequence ID" value="NZ_BAABRN010000077.1"/>
</dbReference>
<accession>A0ABP9VI65</accession>
<dbReference type="Pfam" id="PF10923">
    <property type="entry name" value="BrxC_BrxD"/>
    <property type="match status" value="1"/>
</dbReference>
<keyword evidence="2" id="KW-1185">Reference proteome</keyword>
<proteinExistence type="predicted"/>
<gene>
    <name evidence="1" type="ORF">Dxin01_03728</name>
</gene>
<dbReference type="InterPro" id="IPR021228">
    <property type="entry name" value="BrxD"/>
</dbReference>
<evidence type="ECO:0008006" key="3">
    <source>
        <dbReference type="Google" id="ProtNLM"/>
    </source>
</evidence>